<keyword evidence="6" id="KW-1185">Reference proteome</keyword>
<evidence type="ECO:0000313" key="5">
    <source>
        <dbReference type="EMBL" id="KFR15305.1"/>
    </source>
</evidence>
<feature type="non-terminal residue" evidence="5">
    <location>
        <position position="1"/>
    </location>
</feature>
<keyword evidence="4" id="KW-1015">Disulfide bond</keyword>
<protein>
    <submittedName>
        <fullName evidence="5">Beta-microseminoprotein</fullName>
    </submittedName>
</protein>
<evidence type="ECO:0000256" key="4">
    <source>
        <dbReference type="ARBA" id="ARBA00023157"/>
    </source>
</evidence>
<dbReference type="PANTHER" id="PTHR10500:SF7">
    <property type="entry name" value="BETA-MICROSEMINOPROTEIN"/>
    <property type="match status" value="1"/>
</dbReference>
<accession>A0A091WJJ7</accession>
<keyword evidence="3" id="KW-0964">Secreted</keyword>
<dbReference type="PANTHER" id="PTHR10500">
    <property type="entry name" value="BETA-MICROSEMINOPROTEIN"/>
    <property type="match status" value="1"/>
</dbReference>
<organism evidence="5 6">
    <name type="scientific">Opisthocomus hoazin</name>
    <name type="common">Hoatzin</name>
    <name type="synonym">Phasianus hoazin</name>
    <dbReference type="NCBI Taxonomy" id="30419"/>
    <lineage>
        <taxon>Eukaryota</taxon>
        <taxon>Metazoa</taxon>
        <taxon>Chordata</taxon>
        <taxon>Craniata</taxon>
        <taxon>Vertebrata</taxon>
        <taxon>Euteleostomi</taxon>
        <taxon>Archelosauria</taxon>
        <taxon>Archosauria</taxon>
        <taxon>Dinosauria</taxon>
        <taxon>Saurischia</taxon>
        <taxon>Theropoda</taxon>
        <taxon>Coelurosauria</taxon>
        <taxon>Aves</taxon>
        <taxon>Neognathae</taxon>
        <taxon>Neoaves</taxon>
        <taxon>Opisthocomiformes</taxon>
        <taxon>Opisthocomidae</taxon>
        <taxon>Opisthocomus</taxon>
    </lineage>
</organism>
<evidence type="ECO:0000256" key="3">
    <source>
        <dbReference type="ARBA" id="ARBA00022525"/>
    </source>
</evidence>
<comment type="subcellular location">
    <subcellularLocation>
        <location evidence="1">Secreted</location>
    </subcellularLocation>
</comment>
<reference evidence="5 6" key="1">
    <citation type="submission" date="2014-04" db="EMBL/GenBank/DDBJ databases">
        <title>Genome evolution of avian class.</title>
        <authorList>
            <person name="Zhang G."/>
            <person name="Li C."/>
        </authorList>
    </citation>
    <scope>NUCLEOTIDE SEQUENCE [LARGE SCALE GENOMIC DNA]</scope>
    <source>
        <strain evidence="5">BGI_N306</strain>
    </source>
</reference>
<dbReference type="AlphaFoldDB" id="A0A091WJJ7"/>
<gene>
    <name evidence="5" type="ORF">N306_10149</name>
</gene>
<proteinExistence type="inferred from homology"/>
<dbReference type="GO" id="GO:0005576">
    <property type="term" value="C:extracellular region"/>
    <property type="evidence" value="ECO:0007669"/>
    <property type="project" value="UniProtKB-SubCell"/>
</dbReference>
<dbReference type="EMBL" id="KK735671">
    <property type="protein sequence ID" value="KFR15305.1"/>
    <property type="molecule type" value="Genomic_DNA"/>
</dbReference>
<evidence type="ECO:0000256" key="2">
    <source>
        <dbReference type="ARBA" id="ARBA00010352"/>
    </source>
</evidence>
<dbReference type="PhylomeDB" id="A0A091WJJ7"/>
<dbReference type="Proteomes" id="UP000053605">
    <property type="component" value="Unassembled WGS sequence"/>
</dbReference>
<evidence type="ECO:0000256" key="1">
    <source>
        <dbReference type="ARBA" id="ARBA00004613"/>
    </source>
</evidence>
<comment type="similarity">
    <text evidence="2">Belongs to the beta-microseminoprotein family.</text>
</comment>
<dbReference type="Gene3D" id="2.20.25.590">
    <property type="match status" value="1"/>
</dbReference>
<dbReference type="Pfam" id="PF05825">
    <property type="entry name" value="PSP94"/>
    <property type="match status" value="1"/>
</dbReference>
<dbReference type="STRING" id="30419.A0A091WJJ7"/>
<evidence type="ECO:0000313" key="6">
    <source>
        <dbReference type="Proteomes" id="UP000053605"/>
    </source>
</evidence>
<dbReference type="Gene3D" id="2.10.70.10">
    <property type="entry name" value="Complement Module, domain 1"/>
    <property type="match status" value="1"/>
</dbReference>
<feature type="non-terminal residue" evidence="5">
    <location>
        <position position="77"/>
    </location>
</feature>
<name>A0A091WJJ7_OPIHO</name>
<dbReference type="InterPro" id="IPR008735">
    <property type="entry name" value="PSP94"/>
</dbReference>
<sequence length="77" mass="8727">CRDSKGELHEFGSDWRTDECHDCSCSRSGINCCSSFATPSGYDEKKCVSIFDKENCTYKVVEKDDHSKECPVHIWVG</sequence>